<accession>A0ABD3B3N3</accession>
<keyword evidence="2" id="KW-1185">Reference proteome</keyword>
<name>A0ABD3B3N3_9GENT</name>
<reference evidence="1 2" key="1">
    <citation type="submission" date="2024-11" db="EMBL/GenBank/DDBJ databases">
        <title>A near-complete genome assembly of Cinchona calisaya.</title>
        <authorList>
            <person name="Lian D.C."/>
            <person name="Zhao X.W."/>
            <person name="Wei L."/>
        </authorList>
    </citation>
    <scope>NUCLEOTIDE SEQUENCE [LARGE SCALE GENOMIC DNA]</scope>
    <source>
        <tissue evidence="1">Nenye</tissue>
    </source>
</reference>
<comment type="caution">
    <text evidence="1">The sequence shown here is derived from an EMBL/GenBank/DDBJ whole genome shotgun (WGS) entry which is preliminary data.</text>
</comment>
<dbReference type="PANTHER" id="PTHR47718">
    <property type="entry name" value="OS01G0519700 PROTEIN"/>
    <property type="match status" value="1"/>
</dbReference>
<gene>
    <name evidence="1" type="ORF">ACH5RR_001294</name>
</gene>
<dbReference type="PANTHER" id="PTHR47718:SF8">
    <property type="entry name" value="PROTEIN FAR1-RELATED SEQUENCE"/>
    <property type="match status" value="1"/>
</dbReference>
<evidence type="ECO:0000313" key="2">
    <source>
        <dbReference type="Proteomes" id="UP001630127"/>
    </source>
</evidence>
<dbReference type="EMBL" id="JBJUIK010000001">
    <property type="protein sequence ID" value="KAL3537928.1"/>
    <property type="molecule type" value="Genomic_DNA"/>
</dbReference>
<organism evidence="1 2">
    <name type="scientific">Cinchona calisaya</name>
    <dbReference type="NCBI Taxonomy" id="153742"/>
    <lineage>
        <taxon>Eukaryota</taxon>
        <taxon>Viridiplantae</taxon>
        <taxon>Streptophyta</taxon>
        <taxon>Embryophyta</taxon>
        <taxon>Tracheophyta</taxon>
        <taxon>Spermatophyta</taxon>
        <taxon>Magnoliopsida</taxon>
        <taxon>eudicotyledons</taxon>
        <taxon>Gunneridae</taxon>
        <taxon>Pentapetalae</taxon>
        <taxon>asterids</taxon>
        <taxon>lamiids</taxon>
        <taxon>Gentianales</taxon>
        <taxon>Rubiaceae</taxon>
        <taxon>Cinchonoideae</taxon>
        <taxon>Cinchoneae</taxon>
        <taxon>Cinchona</taxon>
    </lineage>
</organism>
<dbReference type="AlphaFoldDB" id="A0ABD3B3N3"/>
<protein>
    <recommendedName>
        <fullName evidence="3">Protein FAR1-RELATED SEQUENCE</fullName>
    </recommendedName>
</protein>
<dbReference type="Proteomes" id="UP001630127">
    <property type="component" value="Unassembled WGS sequence"/>
</dbReference>
<sequence length="120" mass="13963">MHLCRAHQRITPAYRAEKIMANSVGIPLTVSHEFMRKQASGRENLGFIPEDYRNYVRSKRTIDMKTGDTKADYKDFGDVVCFDTTYRKNNEGRPFSMLVGVNHHKKLQFLVLHCCTMKHL</sequence>
<proteinExistence type="predicted"/>
<evidence type="ECO:0000313" key="1">
    <source>
        <dbReference type="EMBL" id="KAL3537928.1"/>
    </source>
</evidence>
<evidence type="ECO:0008006" key="3">
    <source>
        <dbReference type="Google" id="ProtNLM"/>
    </source>
</evidence>